<evidence type="ECO:0000313" key="3">
    <source>
        <dbReference type="EMBL" id="SFO06511.1"/>
    </source>
</evidence>
<name>A0A1I5E5V7_9FIRM</name>
<proteinExistence type="predicted"/>
<dbReference type="EMBL" id="FOWD01000008">
    <property type="protein sequence ID" value="SFO06511.1"/>
    <property type="molecule type" value="Genomic_DNA"/>
</dbReference>
<dbReference type="Pfam" id="PF13478">
    <property type="entry name" value="XdhC_C"/>
    <property type="match status" value="1"/>
</dbReference>
<gene>
    <name evidence="3" type="ORF">SAMN04489757_10817</name>
</gene>
<organism evidence="3 4">
    <name type="scientific">Anaerocolumna aminovalerica</name>
    <dbReference type="NCBI Taxonomy" id="1527"/>
    <lineage>
        <taxon>Bacteria</taxon>
        <taxon>Bacillati</taxon>
        <taxon>Bacillota</taxon>
        <taxon>Clostridia</taxon>
        <taxon>Lachnospirales</taxon>
        <taxon>Lachnospiraceae</taxon>
        <taxon>Anaerocolumna</taxon>
    </lineage>
</organism>
<dbReference type="OrthoDB" id="9773039at2"/>
<protein>
    <submittedName>
        <fullName evidence="3">Xanthine dehydrogenase accessory factor</fullName>
    </submittedName>
</protein>
<keyword evidence="4" id="KW-1185">Reference proteome</keyword>
<dbReference type="Proteomes" id="UP000198806">
    <property type="component" value="Unassembled WGS sequence"/>
</dbReference>
<evidence type="ECO:0000313" key="4">
    <source>
        <dbReference type="Proteomes" id="UP000198806"/>
    </source>
</evidence>
<evidence type="ECO:0000259" key="1">
    <source>
        <dbReference type="Pfam" id="PF02625"/>
    </source>
</evidence>
<dbReference type="PANTHER" id="PTHR30388:SF6">
    <property type="entry name" value="XANTHINE DEHYDROGENASE SUBUNIT A-RELATED"/>
    <property type="match status" value="1"/>
</dbReference>
<feature type="domain" description="XdhC Rossmann" evidence="2">
    <location>
        <begin position="79"/>
        <end position="222"/>
    </location>
</feature>
<dbReference type="Pfam" id="PF02625">
    <property type="entry name" value="XdhC_CoxI"/>
    <property type="match status" value="1"/>
</dbReference>
<dbReference type="InterPro" id="IPR003777">
    <property type="entry name" value="XdhC_CoxI"/>
</dbReference>
<dbReference type="STRING" id="1527.SAMN04489757_10817"/>
<dbReference type="RefSeq" id="WP_091685350.1">
    <property type="nucleotide sequence ID" value="NZ_BAABFM010000072.1"/>
</dbReference>
<dbReference type="Gene3D" id="3.40.50.720">
    <property type="entry name" value="NAD(P)-binding Rossmann-like Domain"/>
    <property type="match status" value="1"/>
</dbReference>
<dbReference type="InterPro" id="IPR052698">
    <property type="entry name" value="MoCofactor_Util/Proc"/>
</dbReference>
<feature type="domain" description="XdhC- CoxI" evidence="1">
    <location>
        <begin position="252"/>
        <end position="316"/>
    </location>
</feature>
<sequence length="344" mass="37553">MFKNIYDEVLGKVNNGEKACIVSSWTKKEGAITDLSKKVVDSRDGDLQVKNTLEVGIPSYIEDNENRTLIEPFYPEERLIILGGGHIAKPLVEFAAKIGFSITLIDDRLSFANRERFPLAKQVICDGFGHAIESLQLKESDYVIIITRGHRYDSDCLKAICKGPEPKYVGMIGSKRRTAIVKDNLEAEGCSRERLDRVHTPIGLNIGGITPEEISISIVAELINEKRLGLGDKKQLNRSDFDYDVLKLLSEEENVPKALITVISAKGSVPRGAGAKMIVYPDGRIVGSVGGGCSEAAVIGDARRMIGTGTYKILDIDLTGDAAEEEGMVCGGIMTVLVEDYKGF</sequence>
<dbReference type="PANTHER" id="PTHR30388">
    <property type="entry name" value="ALDEHYDE OXIDOREDUCTASE MOLYBDENUM COFACTOR ASSEMBLY PROTEIN"/>
    <property type="match status" value="1"/>
</dbReference>
<accession>A0A1I5E5V7</accession>
<dbReference type="AlphaFoldDB" id="A0A1I5E5V7"/>
<dbReference type="InterPro" id="IPR027051">
    <property type="entry name" value="XdhC_Rossmann_dom"/>
</dbReference>
<reference evidence="3 4" key="1">
    <citation type="submission" date="2016-10" db="EMBL/GenBank/DDBJ databases">
        <authorList>
            <person name="de Groot N.N."/>
        </authorList>
    </citation>
    <scope>NUCLEOTIDE SEQUENCE [LARGE SCALE GENOMIC DNA]</scope>
    <source>
        <strain evidence="3 4">DSM 1283</strain>
    </source>
</reference>
<evidence type="ECO:0000259" key="2">
    <source>
        <dbReference type="Pfam" id="PF13478"/>
    </source>
</evidence>